<feature type="domain" description="Secretion system C-terminal sorting" evidence="8">
    <location>
        <begin position="451"/>
        <end position="518"/>
    </location>
</feature>
<dbReference type="Gene3D" id="3.40.50.200">
    <property type="entry name" value="Peptidase S8/S53 domain"/>
    <property type="match status" value="1"/>
</dbReference>
<evidence type="ECO:0000256" key="2">
    <source>
        <dbReference type="ARBA" id="ARBA00022670"/>
    </source>
</evidence>
<dbReference type="InterPro" id="IPR023828">
    <property type="entry name" value="Peptidase_S8_Ser-AS"/>
</dbReference>
<dbReference type="KEGG" id="fuv:JR347_12335"/>
<evidence type="ECO:0000259" key="7">
    <source>
        <dbReference type="Pfam" id="PF00082"/>
    </source>
</evidence>
<evidence type="ECO:0000259" key="8">
    <source>
        <dbReference type="Pfam" id="PF18962"/>
    </source>
</evidence>
<dbReference type="RefSeq" id="WP_205720911.1">
    <property type="nucleotide sequence ID" value="NZ_CP070608.1"/>
</dbReference>
<keyword evidence="10" id="KW-1185">Reference proteome</keyword>
<dbReference type="PANTHER" id="PTHR43806:SF67">
    <property type="entry name" value="EGF-LIKE DOMAIN-CONTAINING PROTEIN"/>
    <property type="match status" value="1"/>
</dbReference>
<dbReference type="SUPFAM" id="SSF52743">
    <property type="entry name" value="Subtilisin-like"/>
    <property type="match status" value="1"/>
</dbReference>
<dbReference type="InterPro" id="IPR000209">
    <property type="entry name" value="Peptidase_S8/S53_dom"/>
</dbReference>
<dbReference type="Pfam" id="PF00082">
    <property type="entry name" value="Peptidase_S8"/>
    <property type="match status" value="1"/>
</dbReference>
<dbReference type="PRINTS" id="PR00723">
    <property type="entry name" value="SUBTILISIN"/>
</dbReference>
<evidence type="ECO:0000256" key="4">
    <source>
        <dbReference type="ARBA" id="ARBA00022825"/>
    </source>
</evidence>
<name>A0A974WHW2_9BACT</name>
<dbReference type="EMBL" id="CP070608">
    <property type="protein sequence ID" value="QSE96395.1"/>
    <property type="molecule type" value="Genomic_DNA"/>
</dbReference>
<keyword evidence="2 5" id="KW-0645">Protease</keyword>
<dbReference type="PROSITE" id="PS00138">
    <property type="entry name" value="SUBTILASE_SER"/>
    <property type="match status" value="1"/>
</dbReference>
<dbReference type="Proteomes" id="UP000662783">
    <property type="component" value="Chromosome"/>
</dbReference>
<dbReference type="PROSITE" id="PS51892">
    <property type="entry name" value="SUBTILASE"/>
    <property type="match status" value="1"/>
</dbReference>
<protein>
    <submittedName>
        <fullName evidence="9">S8 family peptidase</fullName>
    </submittedName>
</protein>
<organism evidence="9 10">
    <name type="scientific">Fulvivirga lutea</name>
    <dbReference type="NCBI Taxonomy" id="2810512"/>
    <lineage>
        <taxon>Bacteria</taxon>
        <taxon>Pseudomonadati</taxon>
        <taxon>Bacteroidota</taxon>
        <taxon>Cytophagia</taxon>
        <taxon>Cytophagales</taxon>
        <taxon>Fulvivirgaceae</taxon>
        <taxon>Fulvivirga</taxon>
    </lineage>
</organism>
<dbReference type="PROSITE" id="PS00136">
    <property type="entry name" value="SUBTILASE_ASP"/>
    <property type="match status" value="1"/>
</dbReference>
<keyword evidence="3 5" id="KW-0378">Hydrolase</keyword>
<gene>
    <name evidence="9" type="ORF">JR347_12335</name>
</gene>
<dbReference type="NCBIfam" id="TIGR04183">
    <property type="entry name" value="Por_Secre_tail"/>
    <property type="match status" value="1"/>
</dbReference>
<evidence type="ECO:0000313" key="9">
    <source>
        <dbReference type="EMBL" id="QSE96395.1"/>
    </source>
</evidence>
<evidence type="ECO:0000313" key="10">
    <source>
        <dbReference type="Proteomes" id="UP000662783"/>
    </source>
</evidence>
<dbReference type="GO" id="GO:0006508">
    <property type="term" value="P:proteolysis"/>
    <property type="evidence" value="ECO:0007669"/>
    <property type="project" value="UniProtKB-KW"/>
</dbReference>
<sequence length="525" mass="57951">MVRISLVIYFLLTALILKAQNRYVVFFTDKDNSPYSISQPQEFLSAKAIDRRVKQNIAITEQDLPVNQTYVDQVKNLGAEVYFKSKWFNAVLVQTTSDVILDIENLSFVSNAELVANNSRLKEGSRISFTEDGEGVEAVANGFQNSLLGVDILHEDGLYGEGITIAFMDSGFTGVNTQSAFNGMLIDMELNLVENDNNIYQYQDHGTRVLSTVAAQIADEYQGVAPNANFLLFVTEDLPTEYRIEEYNFLFAAEMADSAGVDIINTSLGYNNFFTVSSMDYTYEEMDGATTVITRASELAFERGILVVTSVGNEGRNGDWPYLTAPADGPNVLSVGSIREDGSKSDFSSIGPNANGQTKPEVMALGSGATVVNSSGNVVGASGTSFSSPQIAGYAALLWQQYPDLTNKELFDLILSSANRFQSPDNEYGYGVPSYKKLITSVDEGLERLSIFPNPFNENVTISTNEHIQMIFVYDQMGRLIMSNKFNSLDTEASIDTSEWHSGLYIFNIVLSNNQQEKLKLLKVR</sequence>
<dbReference type="PANTHER" id="PTHR43806">
    <property type="entry name" value="PEPTIDASE S8"/>
    <property type="match status" value="1"/>
</dbReference>
<reference evidence="9" key="1">
    <citation type="submission" date="2021-02" db="EMBL/GenBank/DDBJ databases">
        <title>Fulvivirga sp. S481 isolated from sea water.</title>
        <authorList>
            <person name="Bae S.S."/>
            <person name="Baek K."/>
        </authorList>
    </citation>
    <scope>NUCLEOTIDE SEQUENCE</scope>
    <source>
        <strain evidence="9">S481</strain>
    </source>
</reference>
<dbReference type="InterPro" id="IPR017317">
    <property type="entry name" value="Pept_S8_subtilisin_bacteroid-2"/>
</dbReference>
<dbReference type="GO" id="GO:0004252">
    <property type="term" value="F:serine-type endopeptidase activity"/>
    <property type="evidence" value="ECO:0007669"/>
    <property type="project" value="UniProtKB-UniRule"/>
</dbReference>
<feature type="domain" description="Peptidase S8/S53" evidence="7">
    <location>
        <begin position="160"/>
        <end position="431"/>
    </location>
</feature>
<dbReference type="InterPro" id="IPR036852">
    <property type="entry name" value="Peptidase_S8/S53_dom_sf"/>
</dbReference>
<comment type="similarity">
    <text evidence="1 5 6">Belongs to the peptidase S8 family.</text>
</comment>
<dbReference type="InterPro" id="IPR015500">
    <property type="entry name" value="Peptidase_S8_subtilisin-rel"/>
</dbReference>
<dbReference type="InterPro" id="IPR050131">
    <property type="entry name" value="Peptidase_S8_subtilisin-like"/>
</dbReference>
<feature type="active site" description="Charge relay system" evidence="5">
    <location>
        <position position="205"/>
    </location>
</feature>
<keyword evidence="4 5" id="KW-0720">Serine protease</keyword>
<dbReference type="InterPro" id="IPR023827">
    <property type="entry name" value="Peptidase_S8_Asp-AS"/>
</dbReference>
<feature type="active site" description="Charge relay system" evidence="5">
    <location>
        <position position="169"/>
    </location>
</feature>
<dbReference type="InterPro" id="IPR026444">
    <property type="entry name" value="Secre_tail"/>
</dbReference>
<dbReference type="AlphaFoldDB" id="A0A974WHW2"/>
<evidence type="ECO:0000256" key="3">
    <source>
        <dbReference type="ARBA" id="ARBA00022801"/>
    </source>
</evidence>
<accession>A0A974WHW2</accession>
<evidence type="ECO:0000256" key="6">
    <source>
        <dbReference type="RuleBase" id="RU003355"/>
    </source>
</evidence>
<dbReference type="PIRSF" id="PIRSF037903">
    <property type="entry name" value="Subtilisin_rel_GFO_2223"/>
    <property type="match status" value="1"/>
</dbReference>
<proteinExistence type="inferred from homology"/>
<evidence type="ECO:0000256" key="5">
    <source>
        <dbReference type="PROSITE-ProRule" id="PRU01240"/>
    </source>
</evidence>
<dbReference type="Pfam" id="PF18962">
    <property type="entry name" value="Por_Secre_tail"/>
    <property type="match status" value="1"/>
</dbReference>
<evidence type="ECO:0000256" key="1">
    <source>
        <dbReference type="ARBA" id="ARBA00011073"/>
    </source>
</evidence>
<feature type="active site" description="Charge relay system" evidence="5">
    <location>
        <position position="385"/>
    </location>
</feature>